<accession>A0A0N7L4P3</accession>
<sequence>MGSNRNKPLDYFINTLLSDIEARKSCNRAAELDMALRAPVSSAKGSVAGTRSAVGQMQITIEG</sequence>
<evidence type="ECO:0000313" key="2">
    <source>
        <dbReference type="Proteomes" id="UP000054928"/>
    </source>
</evidence>
<protein>
    <submittedName>
        <fullName evidence="1">Uncharacterized protein</fullName>
    </submittedName>
</protein>
<dbReference type="Proteomes" id="UP000054928">
    <property type="component" value="Unassembled WGS sequence"/>
</dbReference>
<organism evidence="1 2">
    <name type="scientific">Plasmopara halstedii</name>
    <name type="common">Downy mildew of sunflower</name>
    <dbReference type="NCBI Taxonomy" id="4781"/>
    <lineage>
        <taxon>Eukaryota</taxon>
        <taxon>Sar</taxon>
        <taxon>Stramenopiles</taxon>
        <taxon>Oomycota</taxon>
        <taxon>Peronosporomycetes</taxon>
        <taxon>Peronosporales</taxon>
        <taxon>Peronosporaceae</taxon>
        <taxon>Plasmopara</taxon>
    </lineage>
</organism>
<name>A0A0N7L4P3_PLAHL</name>
<proteinExistence type="predicted"/>
<dbReference type="GeneID" id="36404343"/>
<dbReference type="RefSeq" id="XP_024575604.1">
    <property type="nucleotide sequence ID" value="XM_024724760.1"/>
</dbReference>
<evidence type="ECO:0000313" key="1">
    <source>
        <dbReference type="EMBL" id="CEG39235.1"/>
    </source>
</evidence>
<keyword evidence="2" id="KW-1185">Reference proteome</keyword>
<dbReference type="EMBL" id="CCYD01000409">
    <property type="protein sequence ID" value="CEG39235.1"/>
    <property type="molecule type" value="Genomic_DNA"/>
</dbReference>
<reference evidence="2" key="1">
    <citation type="submission" date="2014-09" db="EMBL/GenBank/DDBJ databases">
        <authorList>
            <person name="Sharma Rahul"/>
            <person name="Thines Marco"/>
        </authorList>
    </citation>
    <scope>NUCLEOTIDE SEQUENCE [LARGE SCALE GENOMIC DNA]</scope>
</reference>
<dbReference type="AlphaFoldDB" id="A0A0N7L4P3"/>